<dbReference type="Pfam" id="PF23354">
    <property type="entry name" value="TPR_NUP160_120_M"/>
    <property type="match status" value="1"/>
</dbReference>
<evidence type="ECO:0000259" key="5">
    <source>
        <dbReference type="Pfam" id="PF17238"/>
    </source>
</evidence>
<dbReference type="EMBL" id="JACGCM010002501">
    <property type="protein sequence ID" value="KAF6139257.1"/>
    <property type="molecule type" value="Genomic_DNA"/>
</dbReference>
<feature type="domain" description="NUP160 helical" evidence="5">
    <location>
        <begin position="580"/>
        <end position="770"/>
    </location>
</feature>
<keyword evidence="3" id="KW-0539">Nucleus</keyword>
<dbReference type="Pfam" id="PF11715">
    <property type="entry name" value="Beta-prop_Nup120_160"/>
    <property type="match status" value="1"/>
</dbReference>
<keyword evidence="2" id="KW-0813">Transport</keyword>
<keyword evidence="9" id="KW-1185">Reference proteome</keyword>
<dbReference type="OrthoDB" id="67716at2759"/>
<dbReference type="InterPro" id="IPR056535">
    <property type="entry name" value="TPR_NUP160_M"/>
</dbReference>
<evidence type="ECO:0000313" key="8">
    <source>
        <dbReference type="EMBL" id="KAF6139257.1"/>
    </source>
</evidence>
<dbReference type="InterPro" id="IPR059141">
    <property type="entry name" value="Beta-prop_Nup120_160"/>
</dbReference>
<comment type="subcellular location">
    <subcellularLocation>
        <location evidence="1">Nucleus</location>
    </subcellularLocation>
</comment>
<gene>
    <name evidence="8" type="ORF">GIB67_021467</name>
</gene>
<dbReference type="GO" id="GO:0005643">
    <property type="term" value="C:nuclear pore"/>
    <property type="evidence" value="ECO:0007669"/>
    <property type="project" value="TreeGrafter"/>
</dbReference>
<evidence type="ECO:0000259" key="7">
    <source>
        <dbReference type="Pfam" id="PF23354"/>
    </source>
</evidence>
<protein>
    <recommendedName>
        <fullName evidence="10">Nuclear pore complex protein NUP160 domain-containing protein</fullName>
    </recommendedName>
</protein>
<dbReference type="Pfam" id="PF17238">
    <property type="entry name" value="NUP160_helical_2"/>
    <property type="match status" value="1"/>
</dbReference>
<evidence type="ECO:0000256" key="2">
    <source>
        <dbReference type="ARBA" id="ARBA00022448"/>
    </source>
</evidence>
<accession>A0A7J7L9D7</accession>
<evidence type="ECO:0000259" key="6">
    <source>
        <dbReference type="Pfam" id="PF23347"/>
    </source>
</evidence>
<dbReference type="InterPro" id="IPR056536">
    <property type="entry name" value="TPR_NUP160_C"/>
</dbReference>
<evidence type="ECO:0000256" key="1">
    <source>
        <dbReference type="ARBA" id="ARBA00004123"/>
    </source>
</evidence>
<dbReference type="Pfam" id="PF23347">
    <property type="entry name" value="TPR_Nup160_C"/>
    <property type="match status" value="1"/>
</dbReference>
<organism evidence="8 9">
    <name type="scientific">Kingdonia uniflora</name>
    <dbReference type="NCBI Taxonomy" id="39325"/>
    <lineage>
        <taxon>Eukaryota</taxon>
        <taxon>Viridiplantae</taxon>
        <taxon>Streptophyta</taxon>
        <taxon>Embryophyta</taxon>
        <taxon>Tracheophyta</taxon>
        <taxon>Spermatophyta</taxon>
        <taxon>Magnoliopsida</taxon>
        <taxon>Ranunculales</taxon>
        <taxon>Circaeasteraceae</taxon>
        <taxon>Kingdonia</taxon>
    </lineage>
</organism>
<evidence type="ECO:0000313" key="9">
    <source>
        <dbReference type="Proteomes" id="UP000541444"/>
    </source>
</evidence>
<dbReference type="PANTHER" id="PTHR21286:SF0">
    <property type="entry name" value="NUCLEAR PORE COMPLEX PROTEIN NUP160"/>
    <property type="match status" value="1"/>
</dbReference>
<proteinExistence type="predicted"/>
<dbReference type="GO" id="GO:0017056">
    <property type="term" value="F:structural constituent of nuclear pore"/>
    <property type="evidence" value="ECO:0007669"/>
    <property type="project" value="TreeGrafter"/>
</dbReference>
<evidence type="ECO:0008006" key="10">
    <source>
        <dbReference type="Google" id="ProtNLM"/>
    </source>
</evidence>
<comment type="caution">
    <text evidence="8">The sequence shown here is derived from an EMBL/GenBank/DDBJ whole genome shotgun (WGS) entry which is preliminary data.</text>
</comment>
<feature type="domain" description="NUP160 middle TPR" evidence="7">
    <location>
        <begin position="967"/>
        <end position="1212"/>
    </location>
</feature>
<sequence length="1544" mass="174232">MSYRVLGGMEVPISGSDSVNWIELSIIHLPLSDTNAAADDDDDDLQQKQQSSSTEDAASCFIIGQPPLVTYLIWRIHKNKPHILELLEFNAFEEFPTLGLRLKFPGALFTFAFICENNEIITSNVDDGKHPYLLYLVTFSGVAYVLKLKHIADYASDVVFPPIDLLPCNLKNHFQSGITITSVAATFGCLVVGRNDGSVGCFQLGLLDENVSGFIHELRDDAGIGRLWGLMARGRTARPVRGLVISEVCGRKLLFALHEDGSLCVWDLLSHTKVFDHTIKDDDWTCKYHLSSIFKEAKFSRVWVGDANPDACLIPLAILYGNAEFDMIIGICSLQYCMWYKKINLRCKRVQSLPVPKHRRVVDLKITSNKLWLLLEDTLVILDTFLNDSTNVRLDKVHQFHLHKKFVADSLFQGSEHSPVDEHSPDDLIWTSLSLFSSIKDQIVPFVSSIFLRRLLQPGVHQNAVLSATIQDFNKHWTESEFQSLTADGLKKELFSLIESEGGSANPISVIECWKKFCTRYFHNWCRNNTPYALLVDTSTGAFGLILQNSISLFRYLAEIEQLIYSCSILGDHIRKGVYLKHNDLDRVILFEVLRGVSMINHQLGKAASAIFYEALVSVPVIPSDDILPHLLEILKTGYSSSVAALHISQLGTDTAWKKGLADHKNQMNFSTDMLKYLHALRSKAGTWGRVLDVIENNLKVLAPRKSVQKLDSQAVLNINMSLLVQSTAYISKLMFESALNMLLLLGYLVNISGQVHLVHDDISRIQLELVPMIQEILTEWLILHFLGTTPSKSPPLEDFSAQLSFLHIDSNTNKKSWNGKLGTCDFTLGSLLFLNFQNSSEGLGHFSSRSFPSPNNFISSVSNFNSWIIWGVTGEESSNFFGRSTKLAMILLSHGQYEAVERYLNLFSIFYFKNLFAIIDAHMRKEKTSHRAQSTNGEWSKHLHLLGFCLLVQAQCGLQGVSKERKVREAIRCFFRASSEFDAPQALQSLSFQGHPALVYSGCASTAAWKLHYYQWAMQIFELYNMSEGACQFALAALEQVDKALSLKDDSSRGDPLNEPLTTIKGRLWTSVFSFTLDLNHYDEAYCAITSNPDEDSKCICLKRFIIVLCERGATKTLCDGQLPFVGLMGKVEQELAWKAERSHIGVIPNPYKLLYAFEMHRHNWRKAATYIYRYSARLRNEVVLEEKQHLSRALQERLNGLSAAINALNLVHPAYAWIDPQLDEHCPNKMAPKIGEENSLPSTGVQCRRPQFCIDIEMLENEFVLTTAQYSLSLINIKMKLLGNQDRPSDLVDLLVQANLYDMAFTVLLKFWKGSGLKREIKRVLVALSLKCCPNKLGSSFIRDDFTHNLLLTVSEGESFISSMNNTNPSVHQSRGINPWEILESYLVKYKKSHPRLPVIVAETLLHTDPQIELPLWLVHMFKCGRKASAWGMTGQEADHASLFRLYVGCGRFTEATNLLLECIEPLASLRPTDISNRKKLCAVWFPYESIERLWCEIEKLRSSGVMIERCDKLKKLLHGALLGHLKSIKVNSEDAVSSAMC</sequence>
<dbReference type="InterPro" id="IPR021717">
    <property type="entry name" value="Nucleoporin_Nup160"/>
</dbReference>
<name>A0A7J7L9D7_9MAGN</name>
<evidence type="ECO:0000259" key="4">
    <source>
        <dbReference type="Pfam" id="PF11715"/>
    </source>
</evidence>
<feature type="domain" description="Nucleoporin Nup120/160 beta-propeller" evidence="4">
    <location>
        <begin position="71"/>
        <end position="561"/>
    </location>
</feature>
<dbReference type="Proteomes" id="UP000541444">
    <property type="component" value="Unassembled WGS sequence"/>
</dbReference>
<reference evidence="8 9" key="1">
    <citation type="journal article" date="2020" name="IScience">
        <title>Genome Sequencing of the Endangered Kingdonia uniflora (Circaeasteraceae, Ranunculales) Reveals Potential Mechanisms of Evolutionary Specialization.</title>
        <authorList>
            <person name="Sun Y."/>
            <person name="Deng T."/>
            <person name="Zhang A."/>
            <person name="Moore M.J."/>
            <person name="Landis J.B."/>
            <person name="Lin N."/>
            <person name="Zhang H."/>
            <person name="Zhang X."/>
            <person name="Huang J."/>
            <person name="Zhang X."/>
            <person name="Sun H."/>
            <person name="Wang H."/>
        </authorList>
    </citation>
    <scope>NUCLEOTIDE SEQUENCE [LARGE SCALE GENOMIC DNA]</scope>
    <source>
        <strain evidence="8">TB1705</strain>
        <tissue evidence="8">Leaf</tissue>
    </source>
</reference>
<evidence type="ECO:0000256" key="3">
    <source>
        <dbReference type="ARBA" id="ARBA00023242"/>
    </source>
</evidence>
<dbReference type="PANTHER" id="PTHR21286">
    <property type="entry name" value="NUCLEAR PORE COMPLEX PROTEIN NUP160"/>
    <property type="match status" value="1"/>
</dbReference>
<feature type="domain" description="NUP160 C-terminal TPR" evidence="6">
    <location>
        <begin position="1259"/>
        <end position="1521"/>
    </location>
</feature>
<dbReference type="InterPro" id="IPR035192">
    <property type="entry name" value="NUP160_hel_plant"/>
</dbReference>